<dbReference type="EMBL" id="CABPRJ010001465">
    <property type="protein sequence ID" value="VVC38202.1"/>
    <property type="molecule type" value="Genomic_DNA"/>
</dbReference>
<evidence type="ECO:0000313" key="3">
    <source>
        <dbReference type="Proteomes" id="UP000325440"/>
    </source>
</evidence>
<gene>
    <name evidence="2" type="ORF">CINCED_3A010707</name>
</gene>
<accession>A0A5E4N0L0</accession>
<proteinExistence type="predicted"/>
<keyword evidence="3" id="KW-1185">Reference proteome</keyword>
<evidence type="ECO:0000313" key="2">
    <source>
        <dbReference type="EMBL" id="VVC38202.1"/>
    </source>
</evidence>
<evidence type="ECO:0000256" key="1">
    <source>
        <dbReference type="SAM" id="MobiDB-lite"/>
    </source>
</evidence>
<organism evidence="2 3">
    <name type="scientific">Cinara cedri</name>
    <dbReference type="NCBI Taxonomy" id="506608"/>
    <lineage>
        <taxon>Eukaryota</taxon>
        <taxon>Metazoa</taxon>
        <taxon>Ecdysozoa</taxon>
        <taxon>Arthropoda</taxon>
        <taxon>Hexapoda</taxon>
        <taxon>Insecta</taxon>
        <taxon>Pterygota</taxon>
        <taxon>Neoptera</taxon>
        <taxon>Paraneoptera</taxon>
        <taxon>Hemiptera</taxon>
        <taxon>Sternorrhyncha</taxon>
        <taxon>Aphidomorpha</taxon>
        <taxon>Aphidoidea</taxon>
        <taxon>Aphididae</taxon>
        <taxon>Lachninae</taxon>
        <taxon>Cinara</taxon>
    </lineage>
</organism>
<feature type="region of interest" description="Disordered" evidence="1">
    <location>
        <begin position="135"/>
        <end position="171"/>
    </location>
</feature>
<protein>
    <submittedName>
        <fullName evidence="2">Uncharacterized protein</fullName>
    </submittedName>
</protein>
<dbReference type="AlphaFoldDB" id="A0A5E4N0L0"/>
<reference evidence="2 3" key="1">
    <citation type="submission" date="2019-08" db="EMBL/GenBank/DDBJ databases">
        <authorList>
            <person name="Alioto T."/>
            <person name="Alioto T."/>
            <person name="Gomez Garrido J."/>
        </authorList>
    </citation>
    <scope>NUCLEOTIDE SEQUENCE [LARGE SCALE GENOMIC DNA]</scope>
</reference>
<name>A0A5E4N0L0_9HEMI</name>
<sequence>MPTVDKSIHLGLGYGQVESTSSTTAAVAMTAGGGAPALAVPVTTSTMGYGGHYVDNNGCSPPMITAKMMKYSPTSTYSSPSPPGGVHRGQLLVEHQHQGPSATLHHYSTAYNSAVAVDMYNNACTAQAMPLPPPPSYEQAVHGPEPHHHWYPPSVMSVHHHQTSAAADGLQ</sequence>
<dbReference type="Proteomes" id="UP000325440">
    <property type="component" value="Unassembled WGS sequence"/>
</dbReference>